<dbReference type="InterPro" id="IPR029063">
    <property type="entry name" value="SAM-dependent_MTases_sf"/>
</dbReference>
<feature type="domain" description="Ribosomal RNA methyltransferase FtsJ" evidence="1">
    <location>
        <begin position="189"/>
        <end position="310"/>
    </location>
</feature>
<organism evidence="2 3">
    <name type="scientific">Thermoflavimicrobium daqui</name>
    <dbReference type="NCBI Taxonomy" id="2137476"/>
    <lineage>
        <taxon>Bacteria</taxon>
        <taxon>Bacillati</taxon>
        <taxon>Bacillota</taxon>
        <taxon>Bacilli</taxon>
        <taxon>Bacillales</taxon>
        <taxon>Thermoactinomycetaceae</taxon>
        <taxon>Thermoflavimicrobium</taxon>
    </lineage>
</organism>
<dbReference type="Pfam" id="PF01728">
    <property type="entry name" value="FtsJ"/>
    <property type="match status" value="1"/>
</dbReference>
<dbReference type="InterPro" id="IPR002877">
    <property type="entry name" value="RNA_MeTrfase_FtsJ_dom"/>
</dbReference>
<keyword evidence="3" id="KW-1185">Reference proteome</keyword>
<proteinExistence type="predicted"/>
<gene>
    <name evidence="2" type="ORF">DL897_14175</name>
</gene>
<comment type="caution">
    <text evidence="2">The sequence shown here is derived from an EMBL/GenBank/DDBJ whole genome shotgun (WGS) entry which is preliminary data.</text>
</comment>
<dbReference type="GO" id="GO:0032259">
    <property type="term" value="P:methylation"/>
    <property type="evidence" value="ECO:0007669"/>
    <property type="project" value="UniProtKB-KW"/>
</dbReference>
<dbReference type="AlphaFoldDB" id="A0A364K2B3"/>
<keyword evidence="2" id="KW-0489">Methyltransferase</keyword>
<dbReference type="SUPFAM" id="SSF143437">
    <property type="entry name" value="THUMP domain-like"/>
    <property type="match status" value="1"/>
</dbReference>
<dbReference type="EMBL" id="QJKK01000009">
    <property type="protein sequence ID" value="RAL22555.1"/>
    <property type="molecule type" value="Genomic_DNA"/>
</dbReference>
<evidence type="ECO:0000259" key="1">
    <source>
        <dbReference type="Pfam" id="PF01728"/>
    </source>
</evidence>
<evidence type="ECO:0000313" key="3">
    <source>
        <dbReference type="Proteomes" id="UP000251213"/>
    </source>
</evidence>
<dbReference type="Proteomes" id="UP000251213">
    <property type="component" value="Unassembled WGS sequence"/>
</dbReference>
<protein>
    <submittedName>
        <fullName evidence="2">50S rRNA methyltransferase</fullName>
    </submittedName>
</protein>
<reference evidence="2 3" key="1">
    <citation type="submission" date="2018-06" db="EMBL/GenBank/DDBJ databases">
        <title>Thermoflavimicrobium daqus sp. nov., a thermophilic microbe isolated from Moutai-flavour Daqu.</title>
        <authorList>
            <person name="Wang X."/>
            <person name="Zhou H."/>
        </authorList>
    </citation>
    <scope>NUCLEOTIDE SEQUENCE [LARGE SCALE GENOMIC DNA]</scope>
    <source>
        <strain evidence="2 3">FBKL4.011</strain>
    </source>
</reference>
<evidence type="ECO:0000313" key="2">
    <source>
        <dbReference type="EMBL" id="RAL22555.1"/>
    </source>
</evidence>
<name>A0A364K2B3_9BACL</name>
<dbReference type="SUPFAM" id="SSF53335">
    <property type="entry name" value="S-adenosyl-L-methionine-dependent methyltransferases"/>
    <property type="match status" value="1"/>
</dbReference>
<dbReference type="PANTHER" id="PTHR37524">
    <property type="entry name" value="RIBOSOMAL RNA LARGE SUBUNIT METHYLTRANSFERASE M"/>
    <property type="match status" value="1"/>
</dbReference>
<dbReference type="OrthoDB" id="154490at2"/>
<sequence length="349" mass="39525">MKSEIVTDAFALIITVKHESLQVGLNELFAVDKNGHLEKWLGEGVGLVTLDQSFKSVAEQFSVKKPIFIQHICPVHLSIKLSNDRDDLETILKHIQEISYLLDKDKSFSVQTRFEGSKGKSYKRFEVNETVSNAIEAMGFKLNITKPEQVISIVLSDENGYLGISLAKQNLSNWAGGKYRLAKQEDQISRAEFKLVEAIDVFNVPIPKKGMAIDLGAAPGGWTRVLLNHNLKVYAVDPAELDKSLKRHPRVVHFKETAQVFVKRHSDLKFDLIVNDMRMDVKESVSLMGIVQSSLKNGGFAIMTLKLQKKHIQKTVNQAIAQLERWYQILGARQLFYNRSEVTVFMKKK</sequence>
<dbReference type="Gene3D" id="3.40.50.150">
    <property type="entry name" value="Vaccinia Virus protein VP39"/>
    <property type="match status" value="1"/>
</dbReference>
<accession>A0A364K2B3</accession>
<keyword evidence="2" id="KW-0808">Transferase</keyword>
<dbReference type="GO" id="GO:0008168">
    <property type="term" value="F:methyltransferase activity"/>
    <property type="evidence" value="ECO:0007669"/>
    <property type="project" value="UniProtKB-KW"/>
</dbReference>
<dbReference type="PANTHER" id="PTHR37524:SF2">
    <property type="entry name" value="RIBOSOMAL RNA METHYLTRANSFERASE FTSJ DOMAIN-CONTAINING PROTEIN"/>
    <property type="match status" value="1"/>
</dbReference>
<dbReference type="RefSeq" id="WP_113659798.1">
    <property type="nucleotide sequence ID" value="NZ_KZ845671.1"/>
</dbReference>
<reference evidence="2 3" key="2">
    <citation type="submission" date="2018-06" db="EMBL/GenBank/DDBJ databases">
        <authorList>
            <person name="Zhirakovskaya E."/>
        </authorList>
    </citation>
    <scope>NUCLEOTIDE SEQUENCE [LARGE SCALE GENOMIC DNA]</scope>
    <source>
        <strain evidence="2 3">FBKL4.011</strain>
    </source>
</reference>